<reference evidence="6" key="1">
    <citation type="submission" date="2016-04" db="EMBL/GenBank/DDBJ databases">
        <authorList>
            <person name="Evans L.H."/>
            <person name="Alamgir A."/>
            <person name="Owens N."/>
            <person name="Weber N.D."/>
            <person name="Virtaneva K."/>
            <person name="Barbian K."/>
            <person name="Babar A."/>
            <person name="Rosenke K."/>
        </authorList>
    </citation>
    <scope>NUCLEOTIDE SEQUENCE</scope>
    <source>
        <strain evidence="6">86</strain>
    </source>
</reference>
<dbReference type="Pfam" id="PF00126">
    <property type="entry name" value="HTH_1"/>
    <property type="match status" value="1"/>
</dbReference>
<protein>
    <submittedName>
        <fullName evidence="6">Putative transcriptional regulator, LysR family</fullName>
    </submittedName>
</protein>
<evidence type="ECO:0000256" key="2">
    <source>
        <dbReference type="ARBA" id="ARBA00023015"/>
    </source>
</evidence>
<dbReference type="PANTHER" id="PTHR30579">
    <property type="entry name" value="TRANSCRIPTIONAL REGULATOR"/>
    <property type="match status" value="1"/>
</dbReference>
<keyword evidence="3" id="KW-0238">DNA-binding</keyword>
<name>A0A212KB02_9PROT</name>
<evidence type="ECO:0000256" key="3">
    <source>
        <dbReference type="ARBA" id="ARBA00023125"/>
    </source>
</evidence>
<evidence type="ECO:0000256" key="4">
    <source>
        <dbReference type="ARBA" id="ARBA00023163"/>
    </source>
</evidence>
<evidence type="ECO:0000256" key="1">
    <source>
        <dbReference type="ARBA" id="ARBA00009437"/>
    </source>
</evidence>
<evidence type="ECO:0000259" key="5">
    <source>
        <dbReference type="PROSITE" id="PS50931"/>
    </source>
</evidence>
<dbReference type="PANTHER" id="PTHR30579:SF7">
    <property type="entry name" value="HTH-TYPE TRANSCRIPTIONAL REGULATOR LRHA-RELATED"/>
    <property type="match status" value="1"/>
</dbReference>
<dbReference type="FunFam" id="1.10.10.10:FF:000001">
    <property type="entry name" value="LysR family transcriptional regulator"/>
    <property type="match status" value="1"/>
</dbReference>
<dbReference type="InterPro" id="IPR050176">
    <property type="entry name" value="LTTR"/>
</dbReference>
<dbReference type="Gene3D" id="1.10.10.10">
    <property type="entry name" value="Winged helix-like DNA-binding domain superfamily/Winged helix DNA-binding domain"/>
    <property type="match status" value="1"/>
</dbReference>
<evidence type="ECO:0000313" key="6">
    <source>
        <dbReference type="EMBL" id="SBW08924.1"/>
    </source>
</evidence>
<dbReference type="Gene3D" id="3.40.190.10">
    <property type="entry name" value="Periplasmic binding protein-like II"/>
    <property type="match status" value="2"/>
</dbReference>
<proteinExistence type="inferred from homology"/>
<dbReference type="SUPFAM" id="SSF46785">
    <property type="entry name" value="Winged helix' DNA-binding domain"/>
    <property type="match status" value="1"/>
</dbReference>
<dbReference type="InterPro" id="IPR000847">
    <property type="entry name" value="LysR_HTH_N"/>
</dbReference>
<feature type="domain" description="HTH lysR-type" evidence="5">
    <location>
        <begin position="4"/>
        <end position="61"/>
    </location>
</feature>
<dbReference type="EMBL" id="FLUO01000001">
    <property type="protein sequence ID" value="SBW08924.1"/>
    <property type="molecule type" value="Genomic_DNA"/>
</dbReference>
<sequence length="290" mass="30850">MTHLDMDLARTFVAICESGNFSRAAEVIGRTPSAVSLQVKKLEDVLGRPLFQRDSRSVALTPDGETLLDYARRLLALNDEALQRFRTAGIAGRVRIGAPGDSGAIALPDILRRFAASHPGVEVEVRLDGSASLLRRCREGNLDLAIFSDSALPPPDSVEIHTEELVWVGLHHGCAKDRTPLPLAVADPGCAWRGAALAALDDAGLDYRVAYSSEQCQGQIAAVRADLAIAPLPMSVVASPLTRIDGLPRIGAFRVFLYVRPSAGEAVRALAAHVAAGFRDLAGCGARLFA</sequence>
<keyword evidence="4" id="KW-0804">Transcription</keyword>
<comment type="similarity">
    <text evidence="1">Belongs to the LysR transcriptional regulatory family.</text>
</comment>
<dbReference type="InterPro" id="IPR036390">
    <property type="entry name" value="WH_DNA-bd_sf"/>
</dbReference>
<dbReference type="AlphaFoldDB" id="A0A212KB02"/>
<gene>
    <name evidence="6" type="ORF">KL86APRO_12482</name>
</gene>
<dbReference type="Pfam" id="PF03466">
    <property type="entry name" value="LysR_substrate"/>
    <property type="match status" value="1"/>
</dbReference>
<dbReference type="GO" id="GO:0003700">
    <property type="term" value="F:DNA-binding transcription factor activity"/>
    <property type="evidence" value="ECO:0007669"/>
    <property type="project" value="InterPro"/>
</dbReference>
<dbReference type="InterPro" id="IPR005119">
    <property type="entry name" value="LysR_subst-bd"/>
</dbReference>
<dbReference type="GO" id="GO:0003677">
    <property type="term" value="F:DNA binding"/>
    <property type="evidence" value="ECO:0007669"/>
    <property type="project" value="UniProtKB-KW"/>
</dbReference>
<dbReference type="PROSITE" id="PS50931">
    <property type="entry name" value="HTH_LYSR"/>
    <property type="match status" value="1"/>
</dbReference>
<organism evidence="6">
    <name type="scientific">uncultured Alphaproteobacteria bacterium</name>
    <dbReference type="NCBI Taxonomy" id="91750"/>
    <lineage>
        <taxon>Bacteria</taxon>
        <taxon>Pseudomonadati</taxon>
        <taxon>Pseudomonadota</taxon>
        <taxon>Alphaproteobacteria</taxon>
        <taxon>environmental samples</taxon>
    </lineage>
</organism>
<dbReference type="SUPFAM" id="SSF53850">
    <property type="entry name" value="Periplasmic binding protein-like II"/>
    <property type="match status" value="1"/>
</dbReference>
<keyword evidence="2" id="KW-0805">Transcription regulation</keyword>
<accession>A0A212KB02</accession>
<dbReference type="InterPro" id="IPR036388">
    <property type="entry name" value="WH-like_DNA-bd_sf"/>
</dbReference>